<dbReference type="AlphaFoldDB" id="A0A382H989"/>
<dbReference type="GO" id="GO:0016757">
    <property type="term" value="F:glycosyltransferase activity"/>
    <property type="evidence" value="ECO:0007669"/>
    <property type="project" value="InterPro"/>
</dbReference>
<dbReference type="Pfam" id="PF00534">
    <property type="entry name" value="Glycos_transf_1"/>
    <property type="match status" value="1"/>
</dbReference>
<reference evidence="2" key="1">
    <citation type="submission" date="2018-05" db="EMBL/GenBank/DDBJ databases">
        <authorList>
            <person name="Lanie J.A."/>
            <person name="Ng W.-L."/>
            <person name="Kazmierczak K.M."/>
            <person name="Andrzejewski T.M."/>
            <person name="Davidsen T.M."/>
            <person name="Wayne K.J."/>
            <person name="Tettelin H."/>
            <person name="Glass J.I."/>
            <person name="Rusch D."/>
            <person name="Podicherti R."/>
            <person name="Tsui H.-C.T."/>
            <person name="Winkler M.E."/>
        </authorList>
    </citation>
    <scope>NUCLEOTIDE SEQUENCE</scope>
</reference>
<dbReference type="InterPro" id="IPR001296">
    <property type="entry name" value="Glyco_trans_1"/>
</dbReference>
<sequence>VTIVKMKENASAPVAFIVKGYPRLSETFIAQEIESLEQRGLEIRVISLRHPSDSTIHPVHRRISASVNYLPEYLYQEPMRVWRAWLRVRGMPGFDGARRQWLADLRRDPTPNRVRRFGQAMVLAAELGADVSHLHAHFLHTPASVARYAAHLTGRSWSCSAHAKDVWTTPEWEKREKLADVSWVTTCSQVARDHLAILAPLENAEGTVILAYHGIDLEQFPPPQSAIGRRNGADVEYPVRILSVGRAVAKKGYDDLIASLAMLPGSIHWRLDHIGGGALLEQLKDQAAKAGITDRITWHGAQPQAIVLEAMGQSDVFVLASRIAPDGDRDGLPNVLMEANSQGLACIATNVSAIPELIIHDETGLLVEPDDCLGLSSALISLIGDPTRRHELGQAGQSRVQQEFSHDQCIERVAGKFGLPAQAADADVKVVRKA</sequence>
<evidence type="ECO:0000259" key="1">
    <source>
        <dbReference type="Pfam" id="PF00534"/>
    </source>
</evidence>
<organism evidence="2">
    <name type="scientific">marine metagenome</name>
    <dbReference type="NCBI Taxonomy" id="408172"/>
    <lineage>
        <taxon>unclassified sequences</taxon>
        <taxon>metagenomes</taxon>
        <taxon>ecological metagenomes</taxon>
    </lineage>
</organism>
<dbReference type="SUPFAM" id="SSF53756">
    <property type="entry name" value="UDP-Glycosyltransferase/glycogen phosphorylase"/>
    <property type="match status" value="1"/>
</dbReference>
<feature type="non-terminal residue" evidence="2">
    <location>
        <position position="1"/>
    </location>
</feature>
<feature type="non-terminal residue" evidence="2">
    <location>
        <position position="434"/>
    </location>
</feature>
<dbReference type="PANTHER" id="PTHR12526">
    <property type="entry name" value="GLYCOSYLTRANSFERASE"/>
    <property type="match status" value="1"/>
</dbReference>
<dbReference type="EMBL" id="UINC01059925">
    <property type="protein sequence ID" value="SVB83874.1"/>
    <property type="molecule type" value="Genomic_DNA"/>
</dbReference>
<dbReference type="CDD" id="cd03801">
    <property type="entry name" value="GT4_PimA-like"/>
    <property type="match status" value="1"/>
</dbReference>
<proteinExistence type="predicted"/>
<dbReference type="Gene3D" id="3.40.50.2000">
    <property type="entry name" value="Glycogen Phosphorylase B"/>
    <property type="match status" value="2"/>
</dbReference>
<evidence type="ECO:0000313" key="2">
    <source>
        <dbReference type="EMBL" id="SVB83874.1"/>
    </source>
</evidence>
<gene>
    <name evidence="2" type="ORF">METZ01_LOCUS236728</name>
</gene>
<feature type="domain" description="Glycosyl transferase family 1" evidence="1">
    <location>
        <begin position="239"/>
        <end position="398"/>
    </location>
</feature>
<accession>A0A382H989</accession>
<name>A0A382H989_9ZZZZ</name>
<protein>
    <recommendedName>
        <fullName evidence="1">Glycosyl transferase family 1 domain-containing protein</fullName>
    </recommendedName>
</protein>